<evidence type="ECO:0000256" key="6">
    <source>
        <dbReference type="SAM" id="Phobius"/>
    </source>
</evidence>
<protein>
    <submittedName>
        <fullName evidence="9">Lipoprotein release ABC transporter permease</fullName>
    </submittedName>
</protein>
<feature type="transmembrane region" description="Helical" evidence="6">
    <location>
        <begin position="301"/>
        <end position="328"/>
    </location>
</feature>
<dbReference type="InterPro" id="IPR051125">
    <property type="entry name" value="ABC-4/HrtB_transporter"/>
</dbReference>
<proteinExistence type="predicted"/>
<evidence type="ECO:0000313" key="10">
    <source>
        <dbReference type="Proteomes" id="UP001374893"/>
    </source>
</evidence>
<dbReference type="EMBL" id="AP024702">
    <property type="protein sequence ID" value="BCX48456.1"/>
    <property type="molecule type" value="Genomic_DNA"/>
</dbReference>
<dbReference type="Pfam" id="PF12704">
    <property type="entry name" value="MacB_PCD"/>
    <property type="match status" value="1"/>
</dbReference>
<organism evidence="9 10">
    <name type="scientific">Haloferula helveola</name>
    <dbReference type="NCBI Taxonomy" id="490095"/>
    <lineage>
        <taxon>Bacteria</taxon>
        <taxon>Pseudomonadati</taxon>
        <taxon>Verrucomicrobiota</taxon>
        <taxon>Verrucomicrobiia</taxon>
        <taxon>Verrucomicrobiales</taxon>
        <taxon>Verrucomicrobiaceae</taxon>
        <taxon>Haloferula</taxon>
    </lineage>
</organism>
<gene>
    <name evidence="9" type="ORF">HAHE_23640</name>
</gene>
<dbReference type="PANTHER" id="PTHR43738:SF3">
    <property type="entry name" value="ABC TRANSPORTER PERMEASE"/>
    <property type="match status" value="1"/>
</dbReference>
<evidence type="ECO:0000259" key="8">
    <source>
        <dbReference type="Pfam" id="PF12704"/>
    </source>
</evidence>
<keyword evidence="2" id="KW-1003">Cell membrane</keyword>
<feature type="transmembrane region" description="Helical" evidence="6">
    <location>
        <begin position="257"/>
        <end position="281"/>
    </location>
</feature>
<keyword evidence="5 6" id="KW-0472">Membrane</keyword>
<evidence type="ECO:0000256" key="4">
    <source>
        <dbReference type="ARBA" id="ARBA00022989"/>
    </source>
</evidence>
<feature type="transmembrane region" description="Helical" evidence="6">
    <location>
        <begin position="348"/>
        <end position="372"/>
    </location>
</feature>
<dbReference type="PANTHER" id="PTHR43738">
    <property type="entry name" value="ABC TRANSPORTER, MEMBRANE PROTEIN"/>
    <property type="match status" value="1"/>
</dbReference>
<evidence type="ECO:0000256" key="2">
    <source>
        <dbReference type="ARBA" id="ARBA00022475"/>
    </source>
</evidence>
<dbReference type="RefSeq" id="WP_338684698.1">
    <property type="nucleotide sequence ID" value="NZ_AP024702.1"/>
</dbReference>
<reference evidence="9 10" key="1">
    <citation type="submission" date="2021-06" db="EMBL/GenBank/DDBJ databases">
        <title>Complete genome of Haloferula helveola possessing various polysaccharide degrading enzymes.</title>
        <authorList>
            <person name="Takami H."/>
            <person name="Huang C."/>
            <person name="Hamasaki K."/>
        </authorList>
    </citation>
    <scope>NUCLEOTIDE SEQUENCE [LARGE SCALE GENOMIC DNA]</scope>
    <source>
        <strain evidence="9 10">CN-1</strain>
    </source>
</reference>
<evidence type="ECO:0000313" key="9">
    <source>
        <dbReference type="EMBL" id="BCX48456.1"/>
    </source>
</evidence>
<sequence>MLPFSYATRNLFRSKARLLQTIGGSALVVLLVMSAVAINQGMNQVLSASGSPHNVILVGTGSEESVQRSEVPERAAGIATASIPGISEALGIRAVSGEIHYMNYLDLPGHERTQALVRGVSPEALRVHSEVRMLEGRFPRAGEVMIGRLAWRKLGVPENSLRIGRKVRLSGQELTISGRFAAPGTVLESEVWATLGDIRVLSQRDTLSCVVLRLDDPADFAEADLFAKQRLDLELTALRESDYYGRLSNFFGPLRTMIWITAGLIGAGALFGGVNTLYAAFASRVREMGTLQAIGFSRTALVLSLVQESTLACLTGTLAASVIALLFLDGRTVPFSIGAFTVEIGPGVALTGIATGLFLGLLGALPPAIRCLKPPLPVALRMS</sequence>
<evidence type="ECO:0000256" key="1">
    <source>
        <dbReference type="ARBA" id="ARBA00004651"/>
    </source>
</evidence>
<keyword evidence="4 6" id="KW-1133">Transmembrane helix</keyword>
<dbReference type="Proteomes" id="UP001374893">
    <property type="component" value="Chromosome"/>
</dbReference>
<keyword evidence="9" id="KW-0449">Lipoprotein</keyword>
<keyword evidence="10" id="KW-1185">Reference proteome</keyword>
<feature type="domain" description="ABC3 transporter permease C-terminal" evidence="7">
    <location>
        <begin position="260"/>
        <end position="373"/>
    </location>
</feature>
<accession>A0ABM7RGN7</accession>
<evidence type="ECO:0000256" key="5">
    <source>
        <dbReference type="ARBA" id="ARBA00023136"/>
    </source>
</evidence>
<evidence type="ECO:0000259" key="7">
    <source>
        <dbReference type="Pfam" id="PF02687"/>
    </source>
</evidence>
<feature type="domain" description="MacB-like periplasmic core" evidence="8">
    <location>
        <begin position="21"/>
        <end position="223"/>
    </location>
</feature>
<dbReference type="InterPro" id="IPR025857">
    <property type="entry name" value="MacB_PCD"/>
</dbReference>
<comment type="subcellular location">
    <subcellularLocation>
        <location evidence="1">Cell membrane</location>
        <topology evidence="1">Multi-pass membrane protein</topology>
    </subcellularLocation>
</comment>
<dbReference type="Pfam" id="PF02687">
    <property type="entry name" value="FtsX"/>
    <property type="match status" value="1"/>
</dbReference>
<dbReference type="InterPro" id="IPR003838">
    <property type="entry name" value="ABC3_permease_C"/>
</dbReference>
<name>A0ABM7RGN7_9BACT</name>
<evidence type="ECO:0000256" key="3">
    <source>
        <dbReference type="ARBA" id="ARBA00022692"/>
    </source>
</evidence>
<keyword evidence="3 6" id="KW-0812">Transmembrane</keyword>